<accession>A0ACB7YPP3</accession>
<sequence>MGSSSLPNGLLSLSLAVFLLLHLFPSGSASHNEPLISYHNGPLLTGNVSLAILWYGEFMPVEKIVVQTFIESLSMRPSKSFQADVHSWWKKVGSYLEVAEKKSPKSVVQIARQVYDESASLGYDLGSESLPALLHKATVGLANTVAVIFVSKDVKMAETCTVPCYLHGVHGKQVYIVVGNPADNCPGSCAVPFHHSRIAPLAVTLEPPSGNLGADAMVIHFASALAETVTNPFNNGFFSNKWGDQFQAATVCMGIFATGALPGTFPGNVRVDPFTGGAFNAHGLGPSFFLLPALWDPKTDDCWTVKLKETAHVALLFQPHVVVTMDSNLLELSLSLPNKMSSLLAVEVSTYNVLKGGRSFSYQGEVSRQNLET</sequence>
<organism evidence="1 2">
    <name type="scientific">Vaccinium darrowii</name>
    <dbReference type="NCBI Taxonomy" id="229202"/>
    <lineage>
        <taxon>Eukaryota</taxon>
        <taxon>Viridiplantae</taxon>
        <taxon>Streptophyta</taxon>
        <taxon>Embryophyta</taxon>
        <taxon>Tracheophyta</taxon>
        <taxon>Spermatophyta</taxon>
        <taxon>Magnoliopsida</taxon>
        <taxon>eudicotyledons</taxon>
        <taxon>Gunneridae</taxon>
        <taxon>Pentapetalae</taxon>
        <taxon>asterids</taxon>
        <taxon>Ericales</taxon>
        <taxon>Ericaceae</taxon>
        <taxon>Vaccinioideae</taxon>
        <taxon>Vaccinieae</taxon>
        <taxon>Vaccinium</taxon>
    </lineage>
</organism>
<evidence type="ECO:0000313" key="2">
    <source>
        <dbReference type="Proteomes" id="UP000828048"/>
    </source>
</evidence>
<comment type="caution">
    <text evidence="1">The sequence shown here is derived from an EMBL/GenBank/DDBJ whole genome shotgun (WGS) entry which is preliminary data.</text>
</comment>
<protein>
    <submittedName>
        <fullName evidence="1">Uncharacterized protein</fullName>
    </submittedName>
</protein>
<keyword evidence="2" id="KW-1185">Reference proteome</keyword>
<proteinExistence type="predicted"/>
<gene>
    <name evidence="1" type="ORF">Vadar_026600</name>
</gene>
<reference evidence="1 2" key="1">
    <citation type="journal article" date="2021" name="Hortic Res">
        <title>High-quality reference genome and annotation aids understanding of berry development for evergreen blueberry (Vaccinium darrowii).</title>
        <authorList>
            <person name="Yu J."/>
            <person name="Hulse-Kemp A.M."/>
            <person name="Babiker E."/>
            <person name="Staton M."/>
        </authorList>
    </citation>
    <scope>NUCLEOTIDE SEQUENCE [LARGE SCALE GENOMIC DNA]</scope>
    <source>
        <strain evidence="2">cv. NJ 8807/NJ 8810</strain>
        <tissue evidence="1">Young leaf</tissue>
    </source>
</reference>
<name>A0ACB7YPP3_9ERIC</name>
<dbReference type="Proteomes" id="UP000828048">
    <property type="component" value="Chromosome 11"/>
</dbReference>
<dbReference type="EMBL" id="CM037161">
    <property type="protein sequence ID" value="KAH7855596.1"/>
    <property type="molecule type" value="Genomic_DNA"/>
</dbReference>
<evidence type="ECO:0000313" key="1">
    <source>
        <dbReference type="EMBL" id="KAH7855596.1"/>
    </source>
</evidence>